<reference evidence="9" key="1">
    <citation type="submission" date="2022-11" db="EMBL/GenBank/DDBJ databases">
        <authorList>
            <person name="Petersen C."/>
        </authorList>
    </citation>
    <scope>NUCLEOTIDE SEQUENCE</scope>
    <source>
        <strain evidence="9">IBT 21917</strain>
    </source>
</reference>
<feature type="transmembrane region" description="Helical" evidence="7">
    <location>
        <begin position="228"/>
        <end position="253"/>
    </location>
</feature>
<dbReference type="PANTHER" id="PTHR22950:SF697">
    <property type="entry name" value="AMINO ACID TRANSPORTER (EUROFUNG)"/>
    <property type="match status" value="1"/>
</dbReference>
<comment type="similarity">
    <text evidence="2">Belongs to the amino acid/polyamine transporter 2 family.</text>
</comment>
<dbReference type="Pfam" id="PF01490">
    <property type="entry name" value="Aa_trans"/>
    <property type="match status" value="1"/>
</dbReference>
<evidence type="ECO:0000256" key="1">
    <source>
        <dbReference type="ARBA" id="ARBA00004141"/>
    </source>
</evidence>
<comment type="caution">
    <text evidence="9">The sequence shown here is derived from an EMBL/GenBank/DDBJ whole genome shotgun (WGS) entry which is preliminary data.</text>
</comment>
<dbReference type="AlphaFoldDB" id="A0A9W9IND3"/>
<feature type="transmembrane region" description="Helical" evidence="7">
    <location>
        <begin position="265"/>
        <end position="286"/>
    </location>
</feature>
<dbReference type="GO" id="GO:0016020">
    <property type="term" value="C:membrane"/>
    <property type="evidence" value="ECO:0007669"/>
    <property type="project" value="UniProtKB-SubCell"/>
</dbReference>
<feature type="region of interest" description="Disordered" evidence="6">
    <location>
        <begin position="1"/>
        <end position="21"/>
    </location>
</feature>
<evidence type="ECO:0000313" key="9">
    <source>
        <dbReference type="EMBL" id="KAJ5180972.1"/>
    </source>
</evidence>
<reference evidence="9" key="2">
    <citation type="journal article" date="2023" name="IMA Fungus">
        <title>Comparative genomic study of the Penicillium genus elucidates a diverse pangenome and 15 lateral gene transfer events.</title>
        <authorList>
            <person name="Petersen C."/>
            <person name="Sorensen T."/>
            <person name="Nielsen M.R."/>
            <person name="Sondergaard T.E."/>
            <person name="Sorensen J.L."/>
            <person name="Fitzpatrick D.A."/>
            <person name="Frisvad J.C."/>
            <person name="Nielsen K.L."/>
        </authorList>
    </citation>
    <scope>NUCLEOTIDE SEQUENCE</scope>
    <source>
        <strain evidence="9">IBT 21917</strain>
    </source>
</reference>
<gene>
    <name evidence="9" type="ORF">N7492_004182</name>
</gene>
<feature type="transmembrane region" description="Helical" evidence="7">
    <location>
        <begin position="379"/>
        <end position="402"/>
    </location>
</feature>
<evidence type="ECO:0000256" key="3">
    <source>
        <dbReference type="ARBA" id="ARBA00022692"/>
    </source>
</evidence>
<accession>A0A9W9IND3</accession>
<feature type="transmembrane region" description="Helical" evidence="7">
    <location>
        <begin position="182"/>
        <end position="203"/>
    </location>
</feature>
<comment type="subcellular location">
    <subcellularLocation>
        <location evidence="1">Membrane</location>
        <topology evidence="1">Multi-pass membrane protein</topology>
    </subcellularLocation>
</comment>
<feature type="transmembrane region" description="Helical" evidence="7">
    <location>
        <begin position="122"/>
        <end position="143"/>
    </location>
</feature>
<evidence type="ECO:0000256" key="4">
    <source>
        <dbReference type="ARBA" id="ARBA00022989"/>
    </source>
</evidence>
<feature type="transmembrane region" description="Helical" evidence="7">
    <location>
        <begin position="414"/>
        <end position="434"/>
    </location>
</feature>
<evidence type="ECO:0000313" key="10">
    <source>
        <dbReference type="Proteomes" id="UP001146351"/>
    </source>
</evidence>
<evidence type="ECO:0000256" key="6">
    <source>
        <dbReference type="SAM" id="MobiDB-lite"/>
    </source>
</evidence>
<evidence type="ECO:0000256" key="2">
    <source>
        <dbReference type="ARBA" id="ARBA00008066"/>
    </source>
</evidence>
<feature type="transmembrane region" description="Helical" evidence="7">
    <location>
        <begin position="149"/>
        <end position="170"/>
    </location>
</feature>
<dbReference type="FunFam" id="1.20.1740.10:FF:000039">
    <property type="entry name" value="Neutral amino acid transporter (Eurofung)"/>
    <property type="match status" value="1"/>
</dbReference>
<sequence>MSFEKAHSTGHVSSVDETSSHDSAHHKVEVFAKSEGQVDFRTVHWIRAGVIFLKLIFATGVLSIPSLMYELGAFPGAVNVVGWGILNTYCAIIQGDFQRKHPQCHTVVDMAYILGGPVLKEIVGLLFTVGYVIVAASGIIGVSTAFNALSLHSICTVWFSLAATAAVAIFASLRKFAHIGWATWVGFASLYVAVFIVVIASTVQSRPAVAPPVGDFDLGYRAIGSPDFISGITASVTIFVSSAGTSAFIPVIAEMRTPRDYRKSVYLSMGLATASYVTFALVIYAWCGKWIASPALGTAGGMVKRISYGIALPGLIVSGSLFVHIAAKYVFVRILRNSRHFQSNSIVHWGTWLGCTISVSVISFVLASAIPIFNYIIGLVGSICFSLLALSLPGCLWLYSHAHDWKGSAVERTVYLLHVLLVLLGVFMAVGGTYGTVMQIKEAYASGMISSAFSCADNSSS</sequence>
<feature type="transmembrane region" description="Helical" evidence="7">
    <location>
        <begin position="306"/>
        <end position="331"/>
    </location>
</feature>
<evidence type="ECO:0000259" key="8">
    <source>
        <dbReference type="Pfam" id="PF01490"/>
    </source>
</evidence>
<proteinExistence type="inferred from homology"/>
<keyword evidence="10" id="KW-1185">Reference proteome</keyword>
<keyword evidence="4 7" id="KW-1133">Transmembrane helix</keyword>
<evidence type="ECO:0000256" key="5">
    <source>
        <dbReference type="ARBA" id="ARBA00023136"/>
    </source>
</evidence>
<name>A0A9W9IND3_9EURO</name>
<evidence type="ECO:0000256" key="7">
    <source>
        <dbReference type="SAM" id="Phobius"/>
    </source>
</evidence>
<dbReference type="Proteomes" id="UP001146351">
    <property type="component" value="Unassembled WGS sequence"/>
</dbReference>
<feature type="transmembrane region" description="Helical" evidence="7">
    <location>
        <begin position="352"/>
        <end position="373"/>
    </location>
</feature>
<dbReference type="GO" id="GO:0015179">
    <property type="term" value="F:L-amino acid transmembrane transporter activity"/>
    <property type="evidence" value="ECO:0007669"/>
    <property type="project" value="TreeGrafter"/>
</dbReference>
<feature type="transmembrane region" description="Helical" evidence="7">
    <location>
        <begin position="73"/>
        <end position="93"/>
    </location>
</feature>
<dbReference type="OrthoDB" id="40134at2759"/>
<feature type="domain" description="Amino acid transporter transmembrane" evidence="8">
    <location>
        <begin position="42"/>
        <end position="437"/>
    </location>
</feature>
<keyword evidence="5 7" id="KW-0472">Membrane</keyword>
<dbReference type="EMBL" id="JAPQKO010000002">
    <property type="protein sequence ID" value="KAJ5180972.1"/>
    <property type="molecule type" value="Genomic_DNA"/>
</dbReference>
<keyword evidence="3 7" id="KW-0812">Transmembrane</keyword>
<dbReference type="InterPro" id="IPR013057">
    <property type="entry name" value="AA_transpt_TM"/>
</dbReference>
<organism evidence="9 10">
    <name type="scientific">Penicillium capsulatum</name>
    <dbReference type="NCBI Taxonomy" id="69766"/>
    <lineage>
        <taxon>Eukaryota</taxon>
        <taxon>Fungi</taxon>
        <taxon>Dikarya</taxon>
        <taxon>Ascomycota</taxon>
        <taxon>Pezizomycotina</taxon>
        <taxon>Eurotiomycetes</taxon>
        <taxon>Eurotiomycetidae</taxon>
        <taxon>Eurotiales</taxon>
        <taxon>Aspergillaceae</taxon>
        <taxon>Penicillium</taxon>
    </lineage>
</organism>
<dbReference type="PANTHER" id="PTHR22950">
    <property type="entry name" value="AMINO ACID TRANSPORTER"/>
    <property type="match status" value="1"/>
</dbReference>
<protein>
    <recommendedName>
        <fullName evidence="8">Amino acid transporter transmembrane domain-containing protein</fullName>
    </recommendedName>
</protein>
<feature type="transmembrane region" description="Helical" evidence="7">
    <location>
        <begin position="45"/>
        <end position="67"/>
    </location>
</feature>